<evidence type="ECO:0000256" key="1">
    <source>
        <dbReference type="ARBA" id="ARBA00022729"/>
    </source>
</evidence>
<dbReference type="GO" id="GO:0005549">
    <property type="term" value="F:odorant binding"/>
    <property type="evidence" value="ECO:0007669"/>
    <property type="project" value="InterPro"/>
</dbReference>
<dbReference type="GO" id="GO:0007608">
    <property type="term" value="P:sensory perception of smell"/>
    <property type="evidence" value="ECO:0007669"/>
    <property type="project" value="TreeGrafter"/>
</dbReference>
<dbReference type="InterPro" id="IPR006170">
    <property type="entry name" value="PBP/GOBP"/>
</dbReference>
<dbReference type="CDD" id="cd23992">
    <property type="entry name" value="PBP_GOBP"/>
    <property type="match status" value="1"/>
</dbReference>
<proteinExistence type="evidence at transcript level"/>
<dbReference type="SMR" id="A0A1L2BLA7"/>
<dbReference type="EMBL" id="KT327222">
    <property type="protein sequence ID" value="ALS03865.1"/>
    <property type="molecule type" value="mRNA"/>
</dbReference>
<dbReference type="Gene3D" id="1.10.238.20">
    <property type="entry name" value="Pheromone/general odorant binding protein domain"/>
    <property type="match status" value="1"/>
</dbReference>
<dbReference type="AlphaFoldDB" id="A0A1L2BLA7"/>
<dbReference type="GO" id="GO:0005615">
    <property type="term" value="C:extracellular space"/>
    <property type="evidence" value="ECO:0007669"/>
    <property type="project" value="TreeGrafter"/>
</dbReference>
<feature type="chain" id="PRO_5013176694" evidence="2">
    <location>
        <begin position="22"/>
        <end position="156"/>
    </location>
</feature>
<dbReference type="Pfam" id="PF01395">
    <property type="entry name" value="PBP_GOBP"/>
    <property type="match status" value="1"/>
</dbReference>
<organism evidence="3">
    <name type="scientific">Ectropis obliqua</name>
    <name type="common">Tea geometrid moth</name>
    <dbReference type="NCBI Taxonomy" id="248899"/>
    <lineage>
        <taxon>Eukaryota</taxon>
        <taxon>Metazoa</taxon>
        <taxon>Ecdysozoa</taxon>
        <taxon>Arthropoda</taxon>
        <taxon>Hexapoda</taxon>
        <taxon>Insecta</taxon>
        <taxon>Pterygota</taxon>
        <taxon>Neoptera</taxon>
        <taxon>Endopterygota</taxon>
        <taxon>Lepidoptera</taxon>
        <taxon>Glossata</taxon>
        <taxon>Ditrysia</taxon>
        <taxon>Geometroidea</taxon>
        <taxon>Geometridae</taxon>
        <taxon>Ennominae</taxon>
        <taxon>Ectropis</taxon>
    </lineage>
</organism>
<dbReference type="SMART" id="SM00708">
    <property type="entry name" value="PhBP"/>
    <property type="match status" value="1"/>
</dbReference>
<evidence type="ECO:0000313" key="3">
    <source>
        <dbReference type="EMBL" id="ALS03865.1"/>
    </source>
</evidence>
<dbReference type="SUPFAM" id="SSF47565">
    <property type="entry name" value="Insect pheromone/odorant-binding proteins"/>
    <property type="match status" value="1"/>
</dbReference>
<keyword evidence="1 2" id="KW-0732">Signal</keyword>
<dbReference type="PANTHER" id="PTHR11857">
    <property type="entry name" value="ODORANT BINDING PROTEIN-RELATED"/>
    <property type="match status" value="1"/>
</dbReference>
<sequence>MYKFGLVCFVLAASVVLKNDAAQLTASQKSKIYGSVLSAGMECMRDFPLSLDHIQAFRNKKAPNDEVAKCFTHCLYKKLGLMDDSGKISEKTAKAATKKVFKEGDEMFTKVEELISRCIHVNDAETSDGDKGCDRAKLAFECFIEHAKELDLDVDL</sequence>
<evidence type="ECO:0000256" key="2">
    <source>
        <dbReference type="SAM" id="SignalP"/>
    </source>
</evidence>
<accession>A0A1L2BLA7</accession>
<feature type="signal peptide" evidence="2">
    <location>
        <begin position="1"/>
        <end position="21"/>
    </location>
</feature>
<dbReference type="InterPro" id="IPR036728">
    <property type="entry name" value="PBP_GOBP_sf"/>
</dbReference>
<reference evidence="3" key="1">
    <citation type="submission" date="2015-07" db="EMBL/GenBank/DDBJ databases">
        <title>Transcriptome analysis of odorant reception genes in the tea geometrid, Ectropis obliqua.</title>
        <authorList>
            <person name="Chen Z."/>
            <person name="Ma L."/>
            <person name="Li Z."/>
        </authorList>
    </citation>
    <scope>NUCLEOTIDE SEQUENCE</scope>
</reference>
<name>A0A1L2BLA7_ECTOB</name>
<protein>
    <submittedName>
        <fullName evidence="3">Odorant-binding protein 17</fullName>
    </submittedName>
</protein>